<dbReference type="SUPFAM" id="SSF56801">
    <property type="entry name" value="Acetyl-CoA synthetase-like"/>
    <property type="match status" value="1"/>
</dbReference>
<dbReference type="InterPro" id="IPR042099">
    <property type="entry name" value="ANL_N_sf"/>
</dbReference>
<dbReference type="OMA" id="LMGIEWR"/>
<name>A0A060SHA6_PYCCI</name>
<dbReference type="OrthoDB" id="429813at2759"/>
<keyword evidence="1" id="KW-0596">Phosphopantetheine</keyword>
<dbReference type="PANTHER" id="PTHR43439">
    <property type="entry name" value="PHENYLACETATE-COENZYME A LIGASE"/>
    <property type="match status" value="1"/>
</dbReference>
<feature type="domain" description="Thioester reductase (TE)" evidence="4">
    <location>
        <begin position="650"/>
        <end position="879"/>
    </location>
</feature>
<reference evidence="5" key="1">
    <citation type="submission" date="2014-01" db="EMBL/GenBank/DDBJ databases">
        <title>The genome of the white-rot fungus Pycnoporus cinnabarinus: a basidiomycete model with a versatile arsenal for lignocellulosic biomass breakdown.</title>
        <authorList>
            <person name="Levasseur A."/>
            <person name="Lomascolo A."/>
            <person name="Ruiz-Duenas F.J."/>
            <person name="Uzan E."/>
            <person name="Piumi F."/>
            <person name="Kues U."/>
            <person name="Ram A.F.J."/>
            <person name="Murat C."/>
            <person name="Haon M."/>
            <person name="Benoit I."/>
            <person name="Arfi Y."/>
            <person name="Chevret D."/>
            <person name="Drula E."/>
            <person name="Kwon M.J."/>
            <person name="Gouret P."/>
            <person name="Lesage-Meessen L."/>
            <person name="Lombard V."/>
            <person name="Mariette J."/>
            <person name="Noirot C."/>
            <person name="Park J."/>
            <person name="Patyshakuliyeva A."/>
            <person name="Wieneger R.A.B."/>
            <person name="Wosten H.A.B."/>
            <person name="Martin F."/>
            <person name="Coutinho P.M."/>
            <person name="de Vries R."/>
            <person name="Martinez A.T."/>
            <person name="Klopp C."/>
            <person name="Pontarotti P."/>
            <person name="Henrissat B."/>
            <person name="Record E."/>
        </authorList>
    </citation>
    <scope>NUCLEOTIDE SEQUENCE [LARGE SCALE GENOMIC DNA]</scope>
    <source>
        <strain evidence="5">BRFM137</strain>
    </source>
</reference>
<dbReference type="AlphaFoldDB" id="A0A060SHA6"/>
<dbReference type="STRING" id="5643.A0A060SHA6"/>
<keyword evidence="2" id="KW-0597">Phosphoprotein</keyword>
<dbReference type="PANTHER" id="PTHR43439:SF2">
    <property type="entry name" value="ENZYME, PUTATIVE (JCVI)-RELATED"/>
    <property type="match status" value="1"/>
</dbReference>
<dbReference type="Pfam" id="PF00501">
    <property type="entry name" value="AMP-binding"/>
    <property type="match status" value="1"/>
</dbReference>
<accession>A0A060SHA6</accession>
<evidence type="ECO:0000256" key="1">
    <source>
        <dbReference type="ARBA" id="ARBA00022450"/>
    </source>
</evidence>
<evidence type="ECO:0000259" key="3">
    <source>
        <dbReference type="Pfam" id="PF00501"/>
    </source>
</evidence>
<dbReference type="InterPro" id="IPR051414">
    <property type="entry name" value="Adenylate-forming_Reductase"/>
</dbReference>
<organism evidence="5 6">
    <name type="scientific">Pycnoporus cinnabarinus</name>
    <name type="common">Cinnabar-red polypore</name>
    <name type="synonym">Trametes cinnabarina</name>
    <dbReference type="NCBI Taxonomy" id="5643"/>
    <lineage>
        <taxon>Eukaryota</taxon>
        <taxon>Fungi</taxon>
        <taxon>Dikarya</taxon>
        <taxon>Basidiomycota</taxon>
        <taxon>Agaricomycotina</taxon>
        <taxon>Agaricomycetes</taxon>
        <taxon>Polyporales</taxon>
        <taxon>Polyporaceae</taxon>
        <taxon>Trametes</taxon>
    </lineage>
</organism>
<dbReference type="Gene3D" id="1.10.1200.10">
    <property type="entry name" value="ACP-like"/>
    <property type="match status" value="1"/>
</dbReference>
<dbReference type="InterPro" id="IPR036736">
    <property type="entry name" value="ACP-like_sf"/>
</dbReference>
<keyword evidence="6" id="KW-1185">Reference proteome</keyword>
<feature type="domain" description="AMP-dependent synthetase/ligase" evidence="3">
    <location>
        <begin position="35"/>
        <end position="210"/>
    </location>
</feature>
<proteinExistence type="predicted"/>
<dbReference type="HOGENOM" id="CLU_002220_1_0_1"/>
<dbReference type="Pfam" id="PF23562">
    <property type="entry name" value="AMP-binding_C_3"/>
    <property type="match status" value="1"/>
</dbReference>
<sequence>MPLSPADVPSYITSEFQPPLALLEGEAPSLSDIYRWNAQNNPKYPILTYHDGVKQEFITYAVADKAIDRAARYIVSGLGPYRASAEPATPPPTVALFANADTITYFCTAIGILRAGCTIFLVSTRNGPEGVADMVQRTGTTHMIVSKDHVIREVAQEALRGLPQSQVTVIDMPAFEDLFPKDGGPANSAFDSDAELPNNYDLDALGIIIHSSVAAFKPANPPTFPTPDAVWQGIVATRSDFTWTVPSFIEEWARDPEKVAHMRRMRGVMFGGAPLNEEVGNALASQGVNLFTIYGLSEVGLVNLFVRPNPGMDWAYWTPSPKLRVRFLPRGDNQYEVAVVSPREYPLPAINTTIDGETAYATSDLVEPHPTKPNLWKIIGRGDEQIILSNGEKTNPLPIEKIVNQDPHVKSSIVFGRGKFQNGVLVEPREDFVIDPRDVKQVEDFRNKIWPSVERANKYAPRHSRIFKEMILVASPSKPFEFNVKGLPRRKIILDKYHDEIEALYQEVENSSQNDLKPPEVWDQEGTRVFIRTVIERTLRRSIADEADIFRNGGDSLQATWIRNTIMRAVRETDAKAASRLPTNLVFKAPTIAALTEAIVHIIHEAKTVDGALHTPESLWKYVEKYYSNLPARPENLVDRPRSGKDVVLITGTTGGFGCDALYHLLRDERVERVYAFNRKGTDPLERQRAQFRARGFEEDLLDTSKFKMVEAVLHERGFGIEPELLDEVRQSVTHILHNAWQVNFNLSLPSFEVDLQGARNIVDLAISSPFKQAPTVLFVSSVGIFMNYKGPAPVPEVPLNDPASPFGVGYSESKWITEHVLENVTKQTGVHTVVMRLGQVAGDRVGHWNEKEWFPALVKSAQFQRCLPDIEGDVTWIPGYEAAKAFTEMRYSPEPFLHLVHPHPVSWHEIIAPIAVELAVPLVSYEEWVSALQNCVNRGDTDEVELMKANPALRLLDFFKTLKEGQGSAHREPLGMVYLSTEKSTKVSETLAHLPQLDAECAKKWVAAWKKSGFL</sequence>
<evidence type="ECO:0000259" key="4">
    <source>
        <dbReference type="Pfam" id="PF07993"/>
    </source>
</evidence>
<gene>
    <name evidence="5" type="ORF">BN946_scf185016.g34</name>
</gene>
<dbReference type="Proteomes" id="UP000029665">
    <property type="component" value="Unassembled WGS sequence"/>
</dbReference>
<evidence type="ECO:0000313" key="5">
    <source>
        <dbReference type="EMBL" id="CDO73877.1"/>
    </source>
</evidence>
<dbReference type="InterPro" id="IPR000873">
    <property type="entry name" value="AMP-dep_synth/lig_dom"/>
</dbReference>
<dbReference type="EMBL" id="CCBP010000124">
    <property type="protein sequence ID" value="CDO73877.1"/>
    <property type="molecule type" value="Genomic_DNA"/>
</dbReference>
<dbReference type="Gene3D" id="3.40.50.12780">
    <property type="entry name" value="N-terminal domain of ligase-like"/>
    <property type="match status" value="2"/>
</dbReference>
<dbReference type="SUPFAM" id="SSF51735">
    <property type="entry name" value="NAD(P)-binding Rossmann-fold domains"/>
    <property type="match status" value="1"/>
</dbReference>
<protein>
    <submittedName>
        <fullName evidence="5">Uncharacterized protein</fullName>
    </submittedName>
</protein>
<evidence type="ECO:0000256" key="2">
    <source>
        <dbReference type="ARBA" id="ARBA00022553"/>
    </source>
</evidence>
<dbReference type="InterPro" id="IPR013120">
    <property type="entry name" value="FAR_NAD-bd"/>
</dbReference>
<dbReference type="Pfam" id="PF07993">
    <property type="entry name" value="NAD_binding_4"/>
    <property type="match status" value="1"/>
</dbReference>
<comment type="caution">
    <text evidence="5">The sequence shown here is derived from an EMBL/GenBank/DDBJ whole genome shotgun (WGS) entry which is preliminary data.</text>
</comment>
<evidence type="ECO:0000313" key="6">
    <source>
        <dbReference type="Proteomes" id="UP000029665"/>
    </source>
</evidence>
<dbReference type="Gene3D" id="3.40.50.720">
    <property type="entry name" value="NAD(P)-binding Rossmann-like Domain"/>
    <property type="match status" value="1"/>
</dbReference>
<dbReference type="InterPro" id="IPR036291">
    <property type="entry name" value="NAD(P)-bd_dom_sf"/>
</dbReference>